<dbReference type="EMBL" id="JAJNBZ010000057">
    <property type="protein sequence ID" value="MCE5173538.1"/>
    <property type="molecule type" value="Genomic_DNA"/>
</dbReference>
<sequence length="295" mass="32560">MLKSMSMLRNQWRKYALISTALFVLWAGLGSGGAAGAKGRDELHNPLPSPAHSLEPVSGRTAAVVIDDFGNNMAGTEEMLGLPIPLTVAVMPFLPSTKQDAERAHQRGHEVIVHMPMEPISGKASWLGPGAILTSLSDEEIVRRVNAAIDEVPHAVGMNNHMGSKATADRRVMRLVLKVCKERGLYFLDSKTNYRSVVSEVGKEIGIPIVQNHLFLDDVYKESHIVKQCRLLEDHLAQHDSCVTIGHVGRPGLKTALVLRQYVPRISKKAAFVHISYLVKKQQLQELESKTNQKK</sequence>
<comment type="caution">
    <text evidence="1">The sequence shown here is derived from an EMBL/GenBank/DDBJ whole genome shotgun (WGS) entry which is preliminary data.</text>
</comment>
<organism evidence="1 2">
    <name type="scientific">Paenibacillus profundus</name>
    <dbReference type="NCBI Taxonomy" id="1173085"/>
    <lineage>
        <taxon>Bacteria</taxon>
        <taxon>Bacillati</taxon>
        <taxon>Bacillota</taxon>
        <taxon>Bacilli</taxon>
        <taxon>Bacillales</taxon>
        <taxon>Paenibacillaceae</taxon>
        <taxon>Paenibacillus</taxon>
    </lineage>
</organism>
<dbReference type="SUPFAM" id="SSF88713">
    <property type="entry name" value="Glycoside hydrolase/deacetylase"/>
    <property type="match status" value="1"/>
</dbReference>
<gene>
    <name evidence="1" type="ORF">LQV63_30375</name>
</gene>
<dbReference type="InterPro" id="IPR011330">
    <property type="entry name" value="Glyco_hydro/deAcase_b/a-brl"/>
</dbReference>
<dbReference type="Proteomes" id="UP001199916">
    <property type="component" value="Unassembled WGS sequence"/>
</dbReference>
<reference evidence="1 2" key="1">
    <citation type="submission" date="2021-11" db="EMBL/GenBank/DDBJ databases">
        <title>Draft genome sequence of Paenibacillus profundus YoMME, a new Gram-positive bacteria with exoelectrogenic properties.</title>
        <authorList>
            <person name="Hubenova Y."/>
            <person name="Hubenova E."/>
            <person name="Manasiev Y."/>
            <person name="Peykov S."/>
            <person name="Mitov M."/>
        </authorList>
    </citation>
    <scope>NUCLEOTIDE SEQUENCE [LARGE SCALE GENOMIC DNA]</scope>
    <source>
        <strain evidence="1 2">YoMME</strain>
    </source>
</reference>
<protein>
    <submittedName>
        <fullName evidence="1">Divergent polysaccharide deacetylase family protein</fullName>
    </submittedName>
</protein>
<keyword evidence="2" id="KW-1185">Reference proteome</keyword>
<dbReference type="PANTHER" id="PTHR30105">
    <property type="entry name" value="UNCHARACTERIZED YIBQ-RELATED"/>
    <property type="match status" value="1"/>
</dbReference>
<dbReference type="InterPro" id="IPR006837">
    <property type="entry name" value="Divergent_DAC"/>
</dbReference>
<dbReference type="CDD" id="cd10936">
    <property type="entry name" value="CE4_DAC2"/>
    <property type="match status" value="1"/>
</dbReference>
<dbReference type="RefSeq" id="WP_233699464.1">
    <property type="nucleotide sequence ID" value="NZ_JAJNBZ010000057.1"/>
</dbReference>
<accession>A0ABS8YNZ7</accession>
<proteinExistence type="predicted"/>
<dbReference type="Gene3D" id="3.20.20.370">
    <property type="entry name" value="Glycoside hydrolase/deacetylase"/>
    <property type="match status" value="1"/>
</dbReference>
<name>A0ABS8YNZ7_9BACL</name>
<dbReference type="Pfam" id="PF04748">
    <property type="entry name" value="Polysacc_deac_2"/>
    <property type="match status" value="1"/>
</dbReference>
<evidence type="ECO:0000313" key="1">
    <source>
        <dbReference type="EMBL" id="MCE5173538.1"/>
    </source>
</evidence>
<evidence type="ECO:0000313" key="2">
    <source>
        <dbReference type="Proteomes" id="UP001199916"/>
    </source>
</evidence>
<dbReference type="PANTHER" id="PTHR30105:SF2">
    <property type="entry name" value="DIVERGENT POLYSACCHARIDE DEACETYLASE SUPERFAMILY"/>
    <property type="match status" value="1"/>
</dbReference>